<dbReference type="AlphaFoldDB" id="A0AAV5M9Q0"/>
<organism evidence="1 2">
    <name type="scientific">Rubroshorea leprosula</name>
    <dbReference type="NCBI Taxonomy" id="152421"/>
    <lineage>
        <taxon>Eukaryota</taxon>
        <taxon>Viridiplantae</taxon>
        <taxon>Streptophyta</taxon>
        <taxon>Embryophyta</taxon>
        <taxon>Tracheophyta</taxon>
        <taxon>Spermatophyta</taxon>
        <taxon>Magnoliopsida</taxon>
        <taxon>eudicotyledons</taxon>
        <taxon>Gunneridae</taxon>
        <taxon>Pentapetalae</taxon>
        <taxon>rosids</taxon>
        <taxon>malvids</taxon>
        <taxon>Malvales</taxon>
        <taxon>Dipterocarpaceae</taxon>
        <taxon>Rubroshorea</taxon>
    </lineage>
</organism>
<gene>
    <name evidence="1" type="ORF">SLEP1_g52346</name>
</gene>
<keyword evidence="2" id="KW-1185">Reference proteome</keyword>
<evidence type="ECO:0000313" key="2">
    <source>
        <dbReference type="Proteomes" id="UP001054252"/>
    </source>
</evidence>
<sequence>MVNSRNERRSTDQDQAITIISKNKIRQKRLIPSGLTLLTSFRWPDLAETRGFSTGKRISTGISDEFILLSGFHSDFEVTNSSPLRPSTTTFLSSTKSPASTASLCFCLNTTTLGSTAPKSDLLLFTSYSNAGRHDGDDDTVYYNILKRRPAPGSHRNGLC</sequence>
<name>A0AAV5M9Q0_9ROSI</name>
<dbReference type="Proteomes" id="UP001054252">
    <property type="component" value="Unassembled WGS sequence"/>
</dbReference>
<reference evidence="1 2" key="1">
    <citation type="journal article" date="2021" name="Commun. Biol.">
        <title>The genome of Shorea leprosula (Dipterocarpaceae) highlights the ecological relevance of drought in aseasonal tropical rainforests.</title>
        <authorList>
            <person name="Ng K.K.S."/>
            <person name="Kobayashi M.J."/>
            <person name="Fawcett J.A."/>
            <person name="Hatakeyama M."/>
            <person name="Paape T."/>
            <person name="Ng C.H."/>
            <person name="Ang C.C."/>
            <person name="Tnah L.H."/>
            <person name="Lee C.T."/>
            <person name="Nishiyama T."/>
            <person name="Sese J."/>
            <person name="O'Brien M.J."/>
            <person name="Copetti D."/>
            <person name="Mohd Noor M.I."/>
            <person name="Ong R.C."/>
            <person name="Putra M."/>
            <person name="Sireger I.Z."/>
            <person name="Indrioko S."/>
            <person name="Kosugi Y."/>
            <person name="Izuno A."/>
            <person name="Isagi Y."/>
            <person name="Lee S.L."/>
            <person name="Shimizu K.K."/>
        </authorList>
    </citation>
    <scope>NUCLEOTIDE SEQUENCE [LARGE SCALE GENOMIC DNA]</scope>
    <source>
        <strain evidence="1">214</strain>
    </source>
</reference>
<protein>
    <submittedName>
        <fullName evidence="1">Uncharacterized protein</fullName>
    </submittedName>
</protein>
<comment type="caution">
    <text evidence="1">The sequence shown here is derived from an EMBL/GenBank/DDBJ whole genome shotgun (WGS) entry which is preliminary data.</text>
</comment>
<evidence type="ECO:0000313" key="1">
    <source>
        <dbReference type="EMBL" id="GKV45237.1"/>
    </source>
</evidence>
<proteinExistence type="predicted"/>
<accession>A0AAV5M9Q0</accession>
<dbReference type="EMBL" id="BPVZ01000192">
    <property type="protein sequence ID" value="GKV45237.1"/>
    <property type="molecule type" value="Genomic_DNA"/>
</dbReference>